<protein>
    <recommendedName>
        <fullName evidence="2">Peptidase S1 domain-containing protein</fullName>
    </recommendedName>
</protein>
<name>A0A2G9QF92_AQUCT</name>
<dbReference type="Pfam" id="PF00089">
    <property type="entry name" value="Trypsin"/>
    <property type="match status" value="1"/>
</dbReference>
<evidence type="ECO:0000259" key="2">
    <source>
        <dbReference type="PROSITE" id="PS50240"/>
    </source>
</evidence>
<proteinExistence type="predicted"/>
<sequence length="146" mass="15711">TVTTSTLTIHLGCYQLSNPNSHEISVRVKTIVKNPNYTNVGSLGDISLIELETPVNYTAFILPVCLPTANVDFPMGLYCWVTGWGSIRSGVSLPKPQTLQEAQIPLMDTQTCDSLYHINSDVSSSVPIILSDMICAGYKAGGTDAC</sequence>
<dbReference type="InterPro" id="IPR043504">
    <property type="entry name" value="Peptidase_S1_PA_chymotrypsin"/>
</dbReference>
<feature type="non-terminal residue" evidence="3">
    <location>
        <position position="1"/>
    </location>
</feature>
<dbReference type="CDD" id="cd00190">
    <property type="entry name" value="Tryp_SPc"/>
    <property type="match status" value="1"/>
</dbReference>
<dbReference type="SMART" id="SM00020">
    <property type="entry name" value="Tryp_SPc"/>
    <property type="match status" value="1"/>
</dbReference>
<organism evidence="3 4">
    <name type="scientific">Aquarana catesbeiana</name>
    <name type="common">American bullfrog</name>
    <name type="synonym">Rana catesbeiana</name>
    <dbReference type="NCBI Taxonomy" id="8400"/>
    <lineage>
        <taxon>Eukaryota</taxon>
        <taxon>Metazoa</taxon>
        <taxon>Chordata</taxon>
        <taxon>Craniata</taxon>
        <taxon>Vertebrata</taxon>
        <taxon>Euteleostomi</taxon>
        <taxon>Amphibia</taxon>
        <taxon>Batrachia</taxon>
        <taxon>Anura</taxon>
        <taxon>Neobatrachia</taxon>
        <taxon>Ranoidea</taxon>
        <taxon>Ranidae</taxon>
        <taxon>Aquarana</taxon>
    </lineage>
</organism>
<accession>A0A2G9QF92</accession>
<dbReference type="OrthoDB" id="10002959at2759"/>
<dbReference type="InterPro" id="IPR001254">
    <property type="entry name" value="Trypsin_dom"/>
</dbReference>
<dbReference type="AlphaFoldDB" id="A0A2G9QF92"/>
<evidence type="ECO:0000313" key="4">
    <source>
        <dbReference type="Proteomes" id="UP000228934"/>
    </source>
</evidence>
<dbReference type="SUPFAM" id="SSF50494">
    <property type="entry name" value="Trypsin-like serine proteases"/>
    <property type="match status" value="1"/>
</dbReference>
<dbReference type="EMBL" id="KZ011957">
    <property type="protein sequence ID" value="PIO14284.1"/>
    <property type="molecule type" value="Genomic_DNA"/>
</dbReference>
<dbReference type="GO" id="GO:0006508">
    <property type="term" value="P:proteolysis"/>
    <property type="evidence" value="ECO:0007669"/>
    <property type="project" value="InterPro"/>
</dbReference>
<dbReference type="PANTHER" id="PTHR24253">
    <property type="entry name" value="TRANSMEMBRANE PROTEASE SERINE"/>
    <property type="match status" value="1"/>
</dbReference>
<feature type="domain" description="Peptidase S1" evidence="2">
    <location>
        <begin position="1"/>
        <end position="146"/>
    </location>
</feature>
<dbReference type="InterPro" id="IPR009003">
    <property type="entry name" value="Peptidase_S1_PA"/>
</dbReference>
<evidence type="ECO:0000313" key="3">
    <source>
        <dbReference type="EMBL" id="PIO14284.1"/>
    </source>
</evidence>
<gene>
    <name evidence="3" type="ORF">AB205_0064140</name>
</gene>
<evidence type="ECO:0000256" key="1">
    <source>
        <dbReference type="ARBA" id="ARBA00023157"/>
    </source>
</evidence>
<dbReference type="GO" id="GO:0004252">
    <property type="term" value="F:serine-type endopeptidase activity"/>
    <property type="evidence" value="ECO:0007669"/>
    <property type="project" value="InterPro"/>
</dbReference>
<dbReference type="PANTHER" id="PTHR24253:SF153">
    <property type="entry name" value="SERINE PROTEASE HEPSIN"/>
    <property type="match status" value="1"/>
</dbReference>
<keyword evidence="4" id="KW-1185">Reference proteome</keyword>
<dbReference type="Gene3D" id="2.40.10.10">
    <property type="entry name" value="Trypsin-like serine proteases"/>
    <property type="match status" value="1"/>
</dbReference>
<dbReference type="Proteomes" id="UP000228934">
    <property type="component" value="Unassembled WGS sequence"/>
</dbReference>
<reference evidence="4" key="1">
    <citation type="journal article" date="2017" name="Nat. Commun.">
        <title>The North American bullfrog draft genome provides insight into hormonal regulation of long noncoding RNA.</title>
        <authorList>
            <person name="Hammond S.A."/>
            <person name="Warren R.L."/>
            <person name="Vandervalk B.P."/>
            <person name="Kucuk E."/>
            <person name="Khan H."/>
            <person name="Gibb E.A."/>
            <person name="Pandoh P."/>
            <person name="Kirk H."/>
            <person name="Zhao Y."/>
            <person name="Jones M."/>
            <person name="Mungall A.J."/>
            <person name="Coope R."/>
            <person name="Pleasance S."/>
            <person name="Moore R.A."/>
            <person name="Holt R.A."/>
            <person name="Round J.M."/>
            <person name="Ohora S."/>
            <person name="Walle B.V."/>
            <person name="Veldhoen N."/>
            <person name="Helbing C.C."/>
            <person name="Birol I."/>
        </authorList>
    </citation>
    <scope>NUCLEOTIDE SEQUENCE [LARGE SCALE GENOMIC DNA]</scope>
</reference>
<keyword evidence="1" id="KW-1015">Disulfide bond</keyword>
<dbReference type="PROSITE" id="PS50240">
    <property type="entry name" value="TRYPSIN_DOM"/>
    <property type="match status" value="1"/>
</dbReference>
<feature type="non-terminal residue" evidence="3">
    <location>
        <position position="146"/>
    </location>
</feature>